<evidence type="ECO:0000256" key="1">
    <source>
        <dbReference type="ARBA" id="ARBA00004651"/>
    </source>
</evidence>
<gene>
    <name evidence="12" type="ORF">ACFO3Q_12100</name>
</gene>
<keyword evidence="5" id="KW-0378">Hydrolase</keyword>
<dbReference type="InterPro" id="IPR036938">
    <property type="entry name" value="PAP2/HPO_sf"/>
</dbReference>
<evidence type="ECO:0000313" key="13">
    <source>
        <dbReference type="Proteomes" id="UP001595892"/>
    </source>
</evidence>
<keyword evidence="13" id="KW-1185">Reference proteome</keyword>
<keyword evidence="6 10" id="KW-1133">Transmembrane helix</keyword>
<dbReference type="EC" id="3.6.1.27" evidence="2"/>
<evidence type="ECO:0000256" key="8">
    <source>
        <dbReference type="ARBA" id="ARBA00032707"/>
    </source>
</evidence>
<feature type="transmembrane region" description="Helical" evidence="10">
    <location>
        <begin position="65"/>
        <end position="92"/>
    </location>
</feature>
<evidence type="ECO:0000256" key="2">
    <source>
        <dbReference type="ARBA" id="ARBA00012374"/>
    </source>
</evidence>
<accession>A0ABV9NPW5</accession>
<comment type="subcellular location">
    <subcellularLocation>
        <location evidence="1">Cell membrane</location>
        <topology evidence="1">Multi-pass membrane protein</topology>
    </subcellularLocation>
</comment>
<dbReference type="Gene3D" id="1.20.144.10">
    <property type="entry name" value="Phosphatidic acid phosphatase type 2/haloperoxidase"/>
    <property type="match status" value="2"/>
</dbReference>
<dbReference type="InterPro" id="IPR000326">
    <property type="entry name" value="PAP2/HPO"/>
</dbReference>
<name>A0ABV9NPW5_9GAMM</name>
<feature type="transmembrane region" description="Helical" evidence="10">
    <location>
        <begin position="139"/>
        <end position="158"/>
    </location>
</feature>
<keyword evidence="7 10" id="KW-0472">Membrane</keyword>
<evidence type="ECO:0000256" key="6">
    <source>
        <dbReference type="ARBA" id="ARBA00022989"/>
    </source>
</evidence>
<keyword evidence="4 10" id="KW-0812">Transmembrane</keyword>
<comment type="catalytic activity">
    <reaction evidence="9">
        <text>di-trans,octa-cis-undecaprenyl diphosphate + H2O = di-trans,octa-cis-undecaprenyl phosphate + phosphate + H(+)</text>
        <dbReference type="Rhea" id="RHEA:28094"/>
        <dbReference type="ChEBI" id="CHEBI:15377"/>
        <dbReference type="ChEBI" id="CHEBI:15378"/>
        <dbReference type="ChEBI" id="CHEBI:43474"/>
        <dbReference type="ChEBI" id="CHEBI:58405"/>
        <dbReference type="ChEBI" id="CHEBI:60392"/>
        <dbReference type="EC" id="3.6.1.27"/>
    </reaction>
</comment>
<reference evidence="13" key="1">
    <citation type="journal article" date="2019" name="Int. J. Syst. Evol. Microbiol.">
        <title>The Global Catalogue of Microorganisms (GCM) 10K type strain sequencing project: providing services to taxonomists for standard genome sequencing and annotation.</title>
        <authorList>
            <consortium name="The Broad Institute Genomics Platform"/>
            <consortium name="The Broad Institute Genome Sequencing Center for Infectious Disease"/>
            <person name="Wu L."/>
            <person name="Ma J."/>
        </authorList>
    </citation>
    <scope>NUCLEOTIDE SEQUENCE [LARGE SCALE GENOMIC DNA]</scope>
    <source>
        <strain evidence="13">CGMCC 1.13574</strain>
    </source>
</reference>
<evidence type="ECO:0000256" key="10">
    <source>
        <dbReference type="SAM" id="Phobius"/>
    </source>
</evidence>
<dbReference type="Pfam" id="PF01569">
    <property type="entry name" value="PAP2"/>
    <property type="match status" value="1"/>
</dbReference>
<feature type="transmembrane region" description="Helical" evidence="10">
    <location>
        <begin position="165"/>
        <end position="186"/>
    </location>
</feature>
<evidence type="ECO:0000256" key="4">
    <source>
        <dbReference type="ARBA" id="ARBA00022692"/>
    </source>
</evidence>
<proteinExistence type="predicted"/>
<feature type="transmembrane region" description="Helical" evidence="10">
    <location>
        <begin position="99"/>
        <end position="119"/>
    </location>
</feature>
<sequence>MRPDFPNWLVRRVGLRVGVLFLALLALLLGFAELAEEVREGEGFDFDEPLLAWAQTWHGPALDRFFVVVSALGYAWGVIPLDIAIPLVLLWLRRLRDAVFFVLGVGGSALLNMSAKAFFQRERPTLWESIAPEATFSFPSGHAMGSMAMSACLVVLSWRTRWRWPMLLGLGLFVLLVGVSRVYLGVHFPSDVLAGWIVAVAWVIGVHLLMHVVAPRRAR</sequence>
<comment type="caution">
    <text evidence="12">The sequence shown here is derived from an EMBL/GenBank/DDBJ whole genome shotgun (WGS) entry which is preliminary data.</text>
</comment>
<dbReference type="EMBL" id="JBHSGG010000033">
    <property type="protein sequence ID" value="MFC4728908.1"/>
    <property type="molecule type" value="Genomic_DNA"/>
</dbReference>
<evidence type="ECO:0000313" key="12">
    <source>
        <dbReference type="EMBL" id="MFC4728908.1"/>
    </source>
</evidence>
<dbReference type="PANTHER" id="PTHR14969:SF62">
    <property type="entry name" value="DECAPRENYLPHOSPHORYL-5-PHOSPHORIBOSE PHOSPHATASE RV3807C-RELATED"/>
    <property type="match status" value="1"/>
</dbReference>
<evidence type="ECO:0000256" key="7">
    <source>
        <dbReference type="ARBA" id="ARBA00023136"/>
    </source>
</evidence>
<dbReference type="SMART" id="SM00014">
    <property type="entry name" value="acidPPc"/>
    <property type="match status" value="1"/>
</dbReference>
<evidence type="ECO:0000259" key="11">
    <source>
        <dbReference type="SMART" id="SM00014"/>
    </source>
</evidence>
<feature type="transmembrane region" description="Helical" evidence="10">
    <location>
        <begin position="192"/>
        <end position="214"/>
    </location>
</feature>
<dbReference type="CDD" id="cd03392">
    <property type="entry name" value="PAP2_like_2"/>
    <property type="match status" value="1"/>
</dbReference>
<keyword evidence="3" id="KW-1003">Cell membrane</keyword>
<dbReference type="SUPFAM" id="SSF48317">
    <property type="entry name" value="Acid phosphatase/Vanadium-dependent haloperoxidase"/>
    <property type="match status" value="1"/>
</dbReference>
<evidence type="ECO:0000256" key="3">
    <source>
        <dbReference type="ARBA" id="ARBA00022475"/>
    </source>
</evidence>
<dbReference type="Proteomes" id="UP001595892">
    <property type="component" value="Unassembled WGS sequence"/>
</dbReference>
<evidence type="ECO:0000256" key="9">
    <source>
        <dbReference type="ARBA" id="ARBA00047594"/>
    </source>
</evidence>
<organism evidence="12 13">
    <name type="scientific">Coralloluteibacterium thermophilum</name>
    <dbReference type="NCBI Taxonomy" id="2707049"/>
    <lineage>
        <taxon>Bacteria</taxon>
        <taxon>Pseudomonadati</taxon>
        <taxon>Pseudomonadota</taxon>
        <taxon>Gammaproteobacteria</taxon>
        <taxon>Lysobacterales</taxon>
        <taxon>Lysobacteraceae</taxon>
        <taxon>Coralloluteibacterium</taxon>
    </lineage>
</organism>
<protein>
    <recommendedName>
        <fullName evidence="2">undecaprenyl-diphosphate phosphatase</fullName>
        <ecNumber evidence="2">3.6.1.27</ecNumber>
    </recommendedName>
    <alternativeName>
        <fullName evidence="8">Undecaprenyl pyrophosphate phosphatase</fullName>
    </alternativeName>
</protein>
<evidence type="ECO:0000256" key="5">
    <source>
        <dbReference type="ARBA" id="ARBA00022801"/>
    </source>
</evidence>
<dbReference type="PANTHER" id="PTHR14969">
    <property type="entry name" value="SPHINGOSINE-1-PHOSPHATE PHOSPHOHYDROLASE"/>
    <property type="match status" value="1"/>
</dbReference>
<feature type="domain" description="Phosphatidic acid phosphatase type 2/haloperoxidase" evidence="11">
    <location>
        <begin position="98"/>
        <end position="207"/>
    </location>
</feature>
<dbReference type="RefSeq" id="WP_377004975.1">
    <property type="nucleotide sequence ID" value="NZ_JBHSGG010000033.1"/>
</dbReference>